<dbReference type="InterPro" id="IPR004358">
    <property type="entry name" value="Sig_transdc_His_kin-like_C"/>
</dbReference>
<proteinExistence type="predicted"/>
<dbReference type="SMART" id="SM00086">
    <property type="entry name" value="PAC"/>
    <property type="match status" value="4"/>
</dbReference>
<comment type="caution">
    <text evidence="10">The sequence shown here is derived from an EMBL/GenBank/DDBJ whole genome shotgun (WGS) entry which is preliminary data.</text>
</comment>
<dbReference type="InterPro" id="IPR003661">
    <property type="entry name" value="HisK_dim/P_dom"/>
</dbReference>
<evidence type="ECO:0000313" key="10">
    <source>
        <dbReference type="EMBL" id="GAA3754522.1"/>
    </source>
</evidence>
<dbReference type="InterPro" id="IPR036097">
    <property type="entry name" value="HisK_dim/P_sf"/>
</dbReference>
<dbReference type="Pfam" id="PF02518">
    <property type="entry name" value="HATPase_c"/>
    <property type="match status" value="1"/>
</dbReference>
<gene>
    <name evidence="10" type="ORF">GCM10022423_00360</name>
</gene>
<dbReference type="SMART" id="SM00091">
    <property type="entry name" value="PAS"/>
    <property type="match status" value="5"/>
</dbReference>
<dbReference type="InterPro" id="IPR035965">
    <property type="entry name" value="PAS-like_dom_sf"/>
</dbReference>
<feature type="domain" description="PAS" evidence="8">
    <location>
        <begin position="124"/>
        <end position="194"/>
    </location>
</feature>
<dbReference type="InterPro" id="IPR000700">
    <property type="entry name" value="PAS-assoc_C"/>
</dbReference>
<dbReference type="SUPFAM" id="SSF55785">
    <property type="entry name" value="PYP-like sensor domain (PAS domain)"/>
    <property type="match status" value="6"/>
</dbReference>
<accession>A0ABP7G388</accession>
<dbReference type="InterPro" id="IPR000014">
    <property type="entry name" value="PAS"/>
</dbReference>
<feature type="domain" description="PAC" evidence="9">
    <location>
        <begin position="455"/>
        <end position="508"/>
    </location>
</feature>
<evidence type="ECO:0000259" key="8">
    <source>
        <dbReference type="PROSITE" id="PS50112"/>
    </source>
</evidence>
<feature type="domain" description="Histidine kinase" evidence="7">
    <location>
        <begin position="937"/>
        <end position="1163"/>
    </location>
</feature>
<dbReference type="Pfam" id="PF08448">
    <property type="entry name" value="PAS_4"/>
    <property type="match status" value="3"/>
</dbReference>
<reference evidence="11" key="1">
    <citation type="journal article" date="2019" name="Int. J. Syst. Evol. Microbiol.">
        <title>The Global Catalogue of Microorganisms (GCM) 10K type strain sequencing project: providing services to taxonomists for standard genome sequencing and annotation.</title>
        <authorList>
            <consortium name="The Broad Institute Genomics Platform"/>
            <consortium name="The Broad Institute Genome Sequencing Center for Infectious Disease"/>
            <person name="Wu L."/>
            <person name="Ma J."/>
        </authorList>
    </citation>
    <scope>NUCLEOTIDE SEQUENCE [LARGE SCALE GENOMIC DNA]</scope>
    <source>
        <strain evidence="11">JCM 17337</strain>
    </source>
</reference>
<evidence type="ECO:0000259" key="9">
    <source>
        <dbReference type="PROSITE" id="PS50113"/>
    </source>
</evidence>
<evidence type="ECO:0000256" key="3">
    <source>
        <dbReference type="ARBA" id="ARBA00022553"/>
    </source>
</evidence>
<feature type="domain" description="PAC" evidence="9">
    <location>
        <begin position="711"/>
        <end position="765"/>
    </location>
</feature>
<sequence length="1165" mass="130897">MLRSQIPMFLVWGNEKSFFYNDAFELFLDPEIQGITIGETIENALPSEWSEVVDTVTKIIRGETQKSENNITAFRNKKSSKKNTVYLTASYTTVYGLNGNIEAVLGTCIENSSVIPNLIDSRSARSQLNSVMMHSSAGIAQADINGRVMEVNERYCQMLKYSRQEILEMNLGQLTHPDDLENNMRLLQKCIEEGKDFRITKRYVCGDKSVIWVNNSISIVNDPDGKKYITAVAVDITDEIENEKKLRASESRFRNLIASAPVGTALYYGSDFHIELANDVMLEYWKTDQNIVGKKIIDALPVEAAGVFIGLLKEVYESGREHKIAAAQIWKLDMQEDRYFDYTLTPLFDDKGNVYGILNMCSDVTDNVLTQRELSESRSELASIFEQSPVGIATISNDERLVYQSANSFYCELVGRTSEELIGKSLLEALPELKGQGFDDLLKEVIQSEKAYTANEVEVKLLRGGNLEYIYVNLTYQINRNISGEALGLLVIATDVTRQVVSRREVEDSEMKLRNLIAAAPAGIGLFVGRDLIIEYPNKTFIDIVGKGPHIDGLPLREAMPELITEGQAYLKILDDVFTTGIPFISSASLVKIVQDGVLNDNYYNISYTPLRNRSGEIYAILDIAIDVTAQVNAQKAMQESEAHLQLLRDTVPAMIFYLDKDQRYQSYNTVFMDWFSVGESEAIGLSVREFIGEAAYAKTLPNLKIAYSGKQVKYEMFAPSRMGVERWLNIVYTPHINNEGDVIGVIVHATDITQSKKTEIALRDSEANFRSAVELAQLGIWSMDIKTGITTLSVRHAEMFGFTKTLMSSEEARSVIIDADKERVAKAFFDAQQLGNDGKYEAEYMIINAETGREKIIHSIGQTYFDAAGTPSVISGTAQDITIQRKLQLTLESEVNFRTRELDAALRDLRELNYELERSNQALKHSNQELAQFAYVASHDLQEPLRKIQIFAGLLKEGKSSLDKETIINKIDFSASRMSLLISDLLAFSRLINPKKSFNLVDLNKIVAAVWNDFELAAEEKNAVITTDNLPVIMAAGLQMNQLFYNLISNSLKFTSPERTPRISIKTELVSRDYVAAHTNSNLEAARYHYIIFTDNGIGFEKHYGRQIFEIFNRLHQQSIYPGSGIGLALCRRIVMNHHGVIFADGEPDTGAAFHIFLPEVPVN</sequence>
<feature type="coiled-coil region" evidence="6">
    <location>
        <begin position="903"/>
        <end position="930"/>
    </location>
</feature>
<dbReference type="InterPro" id="IPR013655">
    <property type="entry name" value="PAS_fold_3"/>
</dbReference>
<name>A0ABP7G388_9FLAO</name>
<dbReference type="PROSITE" id="PS50109">
    <property type="entry name" value="HIS_KIN"/>
    <property type="match status" value="1"/>
</dbReference>
<dbReference type="SMART" id="SM00388">
    <property type="entry name" value="HisKA"/>
    <property type="match status" value="1"/>
</dbReference>
<evidence type="ECO:0000256" key="6">
    <source>
        <dbReference type="SAM" id="Coils"/>
    </source>
</evidence>
<dbReference type="InterPro" id="IPR005467">
    <property type="entry name" value="His_kinase_dom"/>
</dbReference>
<feature type="domain" description="PAS" evidence="8">
    <location>
        <begin position="377"/>
        <end position="449"/>
    </location>
</feature>
<dbReference type="PRINTS" id="PR00344">
    <property type="entry name" value="BCTRLSENSOR"/>
</dbReference>
<dbReference type="InterPro" id="IPR013656">
    <property type="entry name" value="PAS_4"/>
</dbReference>
<evidence type="ECO:0000256" key="4">
    <source>
        <dbReference type="ARBA" id="ARBA00022679"/>
    </source>
</evidence>
<feature type="domain" description="PAC" evidence="9">
    <location>
        <begin position="841"/>
        <end position="894"/>
    </location>
</feature>
<dbReference type="InterPro" id="IPR003594">
    <property type="entry name" value="HATPase_dom"/>
</dbReference>
<dbReference type="PANTHER" id="PTHR43304:SF1">
    <property type="entry name" value="PAC DOMAIN-CONTAINING PROTEIN"/>
    <property type="match status" value="1"/>
</dbReference>
<dbReference type="InterPro" id="IPR052162">
    <property type="entry name" value="Sensor_kinase/Photoreceptor"/>
</dbReference>
<dbReference type="Pfam" id="PF00512">
    <property type="entry name" value="HisKA"/>
    <property type="match status" value="1"/>
</dbReference>
<evidence type="ECO:0000259" key="7">
    <source>
        <dbReference type="PROSITE" id="PS50109"/>
    </source>
</evidence>
<keyword evidence="3" id="KW-0597">Phosphoprotein</keyword>
<dbReference type="Gene3D" id="3.30.450.20">
    <property type="entry name" value="PAS domain"/>
    <property type="match status" value="7"/>
</dbReference>
<feature type="domain" description="PAC" evidence="9">
    <location>
        <begin position="584"/>
        <end position="640"/>
    </location>
</feature>
<evidence type="ECO:0000313" key="11">
    <source>
        <dbReference type="Proteomes" id="UP001500748"/>
    </source>
</evidence>
<dbReference type="CDD" id="cd00130">
    <property type="entry name" value="PAS"/>
    <property type="match status" value="3"/>
</dbReference>
<evidence type="ECO:0000256" key="2">
    <source>
        <dbReference type="ARBA" id="ARBA00012438"/>
    </source>
</evidence>
<organism evidence="10 11">
    <name type="scientific">Flavobacterium ginsengiterrae</name>
    <dbReference type="NCBI Taxonomy" id="871695"/>
    <lineage>
        <taxon>Bacteria</taxon>
        <taxon>Pseudomonadati</taxon>
        <taxon>Bacteroidota</taxon>
        <taxon>Flavobacteriia</taxon>
        <taxon>Flavobacteriales</taxon>
        <taxon>Flavobacteriaceae</taxon>
        <taxon>Flavobacterium</taxon>
    </lineage>
</organism>
<dbReference type="InterPro" id="IPR036890">
    <property type="entry name" value="HATPase_C_sf"/>
</dbReference>
<dbReference type="NCBIfam" id="TIGR00229">
    <property type="entry name" value="sensory_box"/>
    <property type="match status" value="4"/>
</dbReference>
<dbReference type="EMBL" id="BAABDU010000001">
    <property type="protein sequence ID" value="GAA3754522.1"/>
    <property type="molecule type" value="Genomic_DNA"/>
</dbReference>
<keyword evidence="4" id="KW-0808">Transferase</keyword>
<dbReference type="SUPFAM" id="SSF47384">
    <property type="entry name" value="Homodimeric domain of signal transducing histidine kinase"/>
    <property type="match status" value="1"/>
</dbReference>
<dbReference type="Gene3D" id="3.30.565.10">
    <property type="entry name" value="Histidine kinase-like ATPase, C-terminal domain"/>
    <property type="match status" value="1"/>
</dbReference>
<feature type="domain" description="PAC" evidence="9">
    <location>
        <begin position="193"/>
        <end position="248"/>
    </location>
</feature>
<comment type="catalytic activity">
    <reaction evidence="1">
        <text>ATP + protein L-histidine = ADP + protein N-phospho-L-histidine.</text>
        <dbReference type="EC" id="2.7.13.3"/>
    </reaction>
</comment>
<evidence type="ECO:0000256" key="1">
    <source>
        <dbReference type="ARBA" id="ARBA00000085"/>
    </source>
</evidence>
<dbReference type="PANTHER" id="PTHR43304">
    <property type="entry name" value="PHYTOCHROME-LIKE PROTEIN CPH1"/>
    <property type="match status" value="1"/>
</dbReference>
<dbReference type="SUPFAM" id="SSF55874">
    <property type="entry name" value="ATPase domain of HSP90 chaperone/DNA topoisomerase II/histidine kinase"/>
    <property type="match status" value="1"/>
</dbReference>
<dbReference type="PROSITE" id="PS50112">
    <property type="entry name" value="PAS"/>
    <property type="match status" value="2"/>
</dbReference>
<protein>
    <recommendedName>
        <fullName evidence="2">histidine kinase</fullName>
        <ecNumber evidence="2">2.7.13.3</ecNumber>
    </recommendedName>
</protein>
<evidence type="ECO:0000256" key="5">
    <source>
        <dbReference type="ARBA" id="ARBA00022777"/>
    </source>
</evidence>
<dbReference type="SMART" id="SM00387">
    <property type="entry name" value="HATPase_c"/>
    <property type="match status" value="1"/>
</dbReference>
<dbReference type="Proteomes" id="UP001500748">
    <property type="component" value="Unassembled WGS sequence"/>
</dbReference>
<dbReference type="PROSITE" id="PS50113">
    <property type="entry name" value="PAC"/>
    <property type="match status" value="5"/>
</dbReference>
<keyword evidence="5" id="KW-0418">Kinase</keyword>
<dbReference type="CDD" id="cd00082">
    <property type="entry name" value="HisKA"/>
    <property type="match status" value="1"/>
</dbReference>
<dbReference type="InterPro" id="IPR001610">
    <property type="entry name" value="PAC"/>
</dbReference>
<dbReference type="Gene3D" id="1.10.287.130">
    <property type="match status" value="1"/>
</dbReference>
<keyword evidence="6" id="KW-0175">Coiled coil</keyword>
<dbReference type="Pfam" id="PF08447">
    <property type="entry name" value="PAS_3"/>
    <property type="match status" value="1"/>
</dbReference>
<keyword evidence="11" id="KW-1185">Reference proteome</keyword>
<dbReference type="EC" id="2.7.13.3" evidence="2"/>